<proteinExistence type="predicted"/>
<feature type="non-terminal residue" evidence="1">
    <location>
        <position position="1"/>
    </location>
</feature>
<organism evidence="1">
    <name type="scientific">Sartidia isaloensis</name>
    <dbReference type="NCBI Taxonomy" id="1478600"/>
    <lineage>
        <taxon>Eukaryota</taxon>
        <taxon>Viridiplantae</taxon>
        <taxon>Streptophyta</taxon>
        <taxon>Embryophyta</taxon>
        <taxon>Tracheophyta</taxon>
        <taxon>Spermatophyta</taxon>
        <taxon>Magnoliopsida</taxon>
        <taxon>Liliopsida</taxon>
        <taxon>Poales</taxon>
        <taxon>Poaceae</taxon>
        <taxon>PACMAD clade</taxon>
        <taxon>Aristidoideae</taxon>
        <taxon>Aristideae</taxon>
        <taxon>Sartidia</taxon>
    </lineage>
</organism>
<name>A0A143TRX2_9POAL</name>
<protein>
    <submittedName>
        <fullName evidence="1">NADP-dependent malic enzyme</fullName>
    </submittedName>
</protein>
<dbReference type="AlphaFoldDB" id="A0A143TRX2"/>
<sequence>EGVAAALQAAMGARARAAQEAAGGGAVHQADGA</sequence>
<feature type="non-terminal residue" evidence="1">
    <location>
        <position position="33"/>
    </location>
</feature>
<gene>
    <name evidence="1" type="primary">nadpme-III</name>
</gene>
<dbReference type="EMBL" id="HG970326">
    <property type="protein sequence ID" value="CDO85633.1"/>
    <property type="molecule type" value="Genomic_DNA"/>
</dbReference>
<evidence type="ECO:0000313" key="1">
    <source>
        <dbReference type="EMBL" id="CDO85633.1"/>
    </source>
</evidence>
<accession>A0A143TRX2</accession>
<reference evidence="1" key="1">
    <citation type="submission" date="2014-04" db="EMBL/GenBank/DDBJ databases">
        <title>Next-generation sequencing of historic herbarium collections illuminates the history of Sartidia, a C3 grass genus of open woodlands.</title>
        <authorList>
            <person name="Besnard G."/>
            <person name="Christin P.A."/>
            <person name="Male P.J."/>
            <person name="Coissac E."/>
            <person name="Lhuillier E."/>
            <person name="Vorontsova M."/>
        </authorList>
    </citation>
    <scope>NUCLEOTIDE SEQUENCE</scope>
</reference>